<feature type="domain" description="HTH araC/xylS-type" evidence="4">
    <location>
        <begin position="208"/>
        <end position="308"/>
    </location>
</feature>
<keyword evidence="3" id="KW-0804">Transcription</keyword>
<dbReference type="InterPro" id="IPR035418">
    <property type="entry name" value="AraC-bd_2"/>
</dbReference>
<dbReference type="InterPro" id="IPR020449">
    <property type="entry name" value="Tscrpt_reg_AraC-type_HTH"/>
</dbReference>
<accession>A0A8H9IUJ4</accession>
<keyword evidence="2" id="KW-0238">DNA-binding</keyword>
<keyword evidence="1" id="KW-0805">Transcription regulation</keyword>
<dbReference type="InterPro" id="IPR018060">
    <property type="entry name" value="HTH_AraC"/>
</dbReference>
<dbReference type="Gene3D" id="1.10.10.60">
    <property type="entry name" value="Homeodomain-like"/>
    <property type="match status" value="1"/>
</dbReference>
<sequence length="322" mass="35912">MPVWNIAQQPVQDQFDYWHDVICDVFIPMTPKRSFPGAGFAGGVEGRALGEISRADVWSQAQRTLHGPREVELSGGEFYFVNLMVTGRCRGQQCDRESVMSPGQLWVVDTTLPYFLDFESQWRMFTFRLPHELLGSRLSHPTQGTAMPVDGGSGVGGLAAAMMRSMWKLEEPESVQVRVELEQSFAAVVSAALGARDRGAPAQDALRADVLRFIAANLGDPGLSVVAVCRRFAISPRLLHRLFEGQEHTFAETVRTMRLNQCARLLADPLNRSTITDIALRHGFTDPASFSRAFRREFGIAPREVRAGKHARDPSVRPFRTR</sequence>
<dbReference type="OrthoDB" id="9799345at2"/>
<evidence type="ECO:0000256" key="1">
    <source>
        <dbReference type="ARBA" id="ARBA00023015"/>
    </source>
</evidence>
<comment type="caution">
    <text evidence="5">The sequence shown here is derived from an EMBL/GenBank/DDBJ whole genome shotgun (WGS) entry which is preliminary data.</text>
</comment>
<proteinExistence type="predicted"/>
<dbReference type="RefSeq" id="WP_145936849.1">
    <property type="nucleotide sequence ID" value="NZ_BNAV01000005.1"/>
</dbReference>
<dbReference type="Proteomes" id="UP000658656">
    <property type="component" value="Unassembled WGS sequence"/>
</dbReference>
<organism evidence="5 6">
    <name type="scientific">Amycolatopsis bartoniae</name>
    <dbReference type="NCBI Taxonomy" id="941986"/>
    <lineage>
        <taxon>Bacteria</taxon>
        <taxon>Bacillati</taxon>
        <taxon>Actinomycetota</taxon>
        <taxon>Actinomycetes</taxon>
        <taxon>Pseudonocardiales</taxon>
        <taxon>Pseudonocardiaceae</taxon>
        <taxon>Amycolatopsis</taxon>
    </lineage>
</organism>
<dbReference type="AlphaFoldDB" id="A0A8H9IUJ4"/>
<dbReference type="PRINTS" id="PR00032">
    <property type="entry name" value="HTHARAC"/>
</dbReference>
<evidence type="ECO:0000256" key="3">
    <source>
        <dbReference type="ARBA" id="ARBA00023163"/>
    </source>
</evidence>
<dbReference type="SMART" id="SM00342">
    <property type="entry name" value="HTH_ARAC"/>
    <property type="match status" value="1"/>
</dbReference>
<gene>
    <name evidence="5" type="ORF">GCM10017566_39880</name>
</gene>
<dbReference type="PANTHER" id="PTHR46796:SF6">
    <property type="entry name" value="ARAC SUBFAMILY"/>
    <property type="match status" value="1"/>
</dbReference>
<dbReference type="PROSITE" id="PS01124">
    <property type="entry name" value="HTH_ARAC_FAMILY_2"/>
    <property type="match status" value="1"/>
</dbReference>
<evidence type="ECO:0000313" key="5">
    <source>
        <dbReference type="EMBL" id="GHF62373.1"/>
    </source>
</evidence>
<dbReference type="GO" id="GO:0003700">
    <property type="term" value="F:DNA-binding transcription factor activity"/>
    <property type="evidence" value="ECO:0007669"/>
    <property type="project" value="InterPro"/>
</dbReference>
<evidence type="ECO:0000256" key="2">
    <source>
        <dbReference type="ARBA" id="ARBA00023125"/>
    </source>
</evidence>
<dbReference type="EMBL" id="BNAV01000005">
    <property type="protein sequence ID" value="GHF62373.1"/>
    <property type="molecule type" value="Genomic_DNA"/>
</dbReference>
<dbReference type="PANTHER" id="PTHR46796">
    <property type="entry name" value="HTH-TYPE TRANSCRIPTIONAL ACTIVATOR RHAS-RELATED"/>
    <property type="match status" value="1"/>
</dbReference>
<reference evidence="5" key="2">
    <citation type="submission" date="2020-09" db="EMBL/GenBank/DDBJ databases">
        <authorList>
            <person name="Sun Q."/>
            <person name="Zhou Y."/>
        </authorList>
    </citation>
    <scope>NUCLEOTIDE SEQUENCE</scope>
    <source>
        <strain evidence="5">CGMCC 4.7679</strain>
    </source>
</reference>
<dbReference type="GO" id="GO:0043565">
    <property type="term" value="F:sequence-specific DNA binding"/>
    <property type="evidence" value="ECO:0007669"/>
    <property type="project" value="InterPro"/>
</dbReference>
<dbReference type="SUPFAM" id="SSF46689">
    <property type="entry name" value="Homeodomain-like"/>
    <property type="match status" value="1"/>
</dbReference>
<name>A0A8H9IUJ4_9PSEU</name>
<protein>
    <submittedName>
        <fullName evidence="5">Transcriptional regulator</fullName>
    </submittedName>
</protein>
<evidence type="ECO:0000259" key="4">
    <source>
        <dbReference type="PROSITE" id="PS01124"/>
    </source>
</evidence>
<dbReference type="Pfam" id="PF12833">
    <property type="entry name" value="HTH_18"/>
    <property type="match status" value="1"/>
</dbReference>
<evidence type="ECO:0000313" key="6">
    <source>
        <dbReference type="Proteomes" id="UP000658656"/>
    </source>
</evidence>
<dbReference type="Pfam" id="PF14525">
    <property type="entry name" value="AraC_binding_2"/>
    <property type="match status" value="1"/>
</dbReference>
<dbReference type="InterPro" id="IPR050204">
    <property type="entry name" value="AraC_XylS_family_regulators"/>
</dbReference>
<reference evidence="5" key="1">
    <citation type="journal article" date="2014" name="Int. J. Syst. Evol. Microbiol.">
        <title>Complete genome sequence of Corynebacterium casei LMG S-19264T (=DSM 44701T), isolated from a smear-ripened cheese.</title>
        <authorList>
            <consortium name="US DOE Joint Genome Institute (JGI-PGF)"/>
            <person name="Walter F."/>
            <person name="Albersmeier A."/>
            <person name="Kalinowski J."/>
            <person name="Ruckert C."/>
        </authorList>
    </citation>
    <scope>NUCLEOTIDE SEQUENCE</scope>
    <source>
        <strain evidence="5">CGMCC 4.7679</strain>
    </source>
</reference>
<dbReference type="InterPro" id="IPR009057">
    <property type="entry name" value="Homeodomain-like_sf"/>
</dbReference>
<keyword evidence="6" id="KW-1185">Reference proteome</keyword>